<reference evidence="4" key="3">
    <citation type="journal article" date="2010" name="Genome Res.">
        <title>Population genomic sequencing of Coccidioides fungi reveals recent hybridization and transposon control.</title>
        <authorList>
            <person name="Neafsey D.E."/>
            <person name="Barker B.M."/>
            <person name="Sharpton T.J."/>
            <person name="Stajich J.E."/>
            <person name="Park D.J."/>
            <person name="Whiston E."/>
            <person name="Hung C.-Y."/>
            <person name="McMahan C."/>
            <person name="White J."/>
            <person name="Sykes S."/>
            <person name="Heiman D."/>
            <person name="Young S."/>
            <person name="Zeng Q."/>
            <person name="Abouelleil A."/>
            <person name="Aftuck L."/>
            <person name="Bessette D."/>
            <person name="Brown A."/>
            <person name="FitzGerald M."/>
            <person name="Lui A."/>
            <person name="Macdonald J.P."/>
            <person name="Priest M."/>
            <person name="Orbach M.J."/>
            <person name="Galgiani J.N."/>
            <person name="Kirkland T.N."/>
            <person name="Cole G.T."/>
            <person name="Birren B.W."/>
            <person name="Henn M.R."/>
            <person name="Taylor J.W."/>
            <person name="Rounsley S.D."/>
        </authorList>
    </citation>
    <scope>NUCLEOTIDE SEQUENCE [LARGE SCALE GENOMIC DNA]</scope>
    <source>
        <strain evidence="4">RMSCC 3488</strain>
    </source>
</reference>
<sequence>MPLFQHPGISDDYYHRLLVVWKRHNSGPVEGVNIKEEGVVNCSPGAQQPVTQTPLAFTSGNVVQKGRSWFNMLPKPAWLEEKSTPKDTQDDDDEEDYMSMAILEPPKPSRAKETYTQRCLRTQRESEAKARVPSKAELAAAEAARRDEALAKSTLDPSNKGFQMMARLGYKPGTALGKDYSAEHPSGRNEWNRRIIEPLSISVKEDRGGIGMDTEKKRKFREEVEEEAKKVKTEQVDFRERVRLEREARRAEAQFHAAQKVAERLDTESEEKQQDPVNAISTPTAEEKANGGANGANPDDANTKKRPIKRISQINILYRGLARAREEKVIEDQAQRRRYESLSSRDQSFFSRNAPGLPTYNDTDLDTDDKLALGRNAEGDIVEVECDLEEDPELEEFNALSPQEKLTRIVAYLRETHNYCFWCKYRYETPEMDGCPGVTEEQHD</sequence>
<reference evidence="3 4" key="1">
    <citation type="submission" date="2007-06" db="EMBL/GenBank/DDBJ databases">
        <title>The Genome Sequence of Coccidioides posadasii RMSCC_3488.</title>
        <authorList>
            <consortium name="Coccidioides Genome Resources Consortium"/>
            <consortium name="The Broad Institute Genome Sequencing Platform"/>
            <person name="Henn M.R."/>
            <person name="Sykes S."/>
            <person name="Young S."/>
            <person name="Jaffe D."/>
            <person name="Berlin A."/>
            <person name="Alvarez P."/>
            <person name="Butler J."/>
            <person name="Gnerre S."/>
            <person name="Grabherr M."/>
            <person name="Mauceli E."/>
            <person name="Brockman W."/>
            <person name="Kodira C."/>
            <person name="Alvarado L."/>
            <person name="Zeng Q."/>
            <person name="Crawford M."/>
            <person name="Antoine C."/>
            <person name="Devon K."/>
            <person name="Galgiani J."/>
            <person name="Orsborn K."/>
            <person name="Lewis M.L."/>
            <person name="Nusbaum C."/>
            <person name="Galagan J."/>
            <person name="Birren B."/>
        </authorList>
    </citation>
    <scope>NUCLEOTIDE SEQUENCE [LARGE SCALE GENOMIC DNA]</scope>
    <source>
        <strain evidence="3 4">RMSCC 3488</strain>
    </source>
</reference>
<feature type="domain" description="G-patch" evidence="2">
    <location>
        <begin position="157"/>
        <end position="215"/>
    </location>
</feature>
<evidence type="ECO:0000313" key="3">
    <source>
        <dbReference type="EMBL" id="KMM64273.1"/>
    </source>
</evidence>
<evidence type="ECO:0000313" key="4">
    <source>
        <dbReference type="Proteomes" id="UP000054567"/>
    </source>
</evidence>
<dbReference type="SMART" id="SM00443">
    <property type="entry name" value="G_patch"/>
    <property type="match status" value="1"/>
</dbReference>
<accession>A0A0J6F2E9</accession>
<evidence type="ECO:0000256" key="1">
    <source>
        <dbReference type="SAM" id="MobiDB-lite"/>
    </source>
</evidence>
<dbReference type="InterPro" id="IPR000467">
    <property type="entry name" value="G_patch_dom"/>
</dbReference>
<gene>
    <name evidence="3" type="ORF">CPAG_00625</name>
</gene>
<dbReference type="Pfam" id="PF13821">
    <property type="entry name" value="DUF4187"/>
    <property type="match status" value="1"/>
</dbReference>
<dbReference type="Pfam" id="PF01585">
    <property type="entry name" value="G-patch"/>
    <property type="match status" value="1"/>
</dbReference>
<protein>
    <recommendedName>
        <fullName evidence="2">G-patch domain-containing protein</fullName>
    </recommendedName>
</protein>
<dbReference type="VEuPathDB" id="FungiDB:CPAG_00625"/>
<dbReference type="InterPro" id="IPR025239">
    <property type="entry name" value="DUF4187"/>
</dbReference>
<name>A0A0J6F2E9_COCPO</name>
<dbReference type="PANTHER" id="PTHR21032">
    <property type="entry name" value="G PATCH DOMAIN-CONTAINING PROTEIN 11"/>
    <property type="match status" value="1"/>
</dbReference>
<dbReference type="Proteomes" id="UP000054567">
    <property type="component" value="Unassembled WGS sequence"/>
</dbReference>
<feature type="region of interest" description="Disordered" evidence="1">
    <location>
        <begin position="259"/>
        <end position="304"/>
    </location>
</feature>
<dbReference type="GO" id="GO:0000776">
    <property type="term" value="C:kinetochore"/>
    <property type="evidence" value="ECO:0007669"/>
    <property type="project" value="TreeGrafter"/>
</dbReference>
<dbReference type="PANTHER" id="PTHR21032:SF0">
    <property type="entry name" value="G PATCH DOMAIN-CONTAINING PROTEIN 11"/>
    <property type="match status" value="1"/>
</dbReference>
<dbReference type="OrthoDB" id="786951at2759"/>
<reference evidence="4" key="2">
    <citation type="journal article" date="2009" name="Genome Res.">
        <title>Comparative genomic analyses of the human fungal pathogens Coccidioides and their relatives.</title>
        <authorList>
            <person name="Sharpton T.J."/>
            <person name="Stajich J.E."/>
            <person name="Rounsley S.D."/>
            <person name="Gardner M.J."/>
            <person name="Wortman J.R."/>
            <person name="Jordar V.S."/>
            <person name="Maiti R."/>
            <person name="Kodira C.D."/>
            <person name="Neafsey D.E."/>
            <person name="Zeng Q."/>
            <person name="Hung C.-Y."/>
            <person name="McMahan C."/>
            <person name="Muszewska A."/>
            <person name="Grynberg M."/>
            <person name="Mandel M.A."/>
            <person name="Kellner E.M."/>
            <person name="Barker B.M."/>
            <person name="Galgiani J.N."/>
            <person name="Orbach M.J."/>
            <person name="Kirkland T.N."/>
            <person name="Cole G.T."/>
            <person name="Henn M.R."/>
            <person name="Birren B.W."/>
            <person name="Taylor J.W."/>
        </authorList>
    </citation>
    <scope>NUCLEOTIDE SEQUENCE [LARGE SCALE GENOMIC DNA]</scope>
    <source>
        <strain evidence="4">RMSCC 3488</strain>
    </source>
</reference>
<evidence type="ECO:0000259" key="2">
    <source>
        <dbReference type="PROSITE" id="PS50174"/>
    </source>
</evidence>
<dbReference type="InterPro" id="IPR039249">
    <property type="entry name" value="GPATCH11"/>
</dbReference>
<dbReference type="AlphaFoldDB" id="A0A0J6F2E9"/>
<feature type="compositionally biased region" description="Polar residues" evidence="1">
    <location>
        <begin position="275"/>
        <end position="284"/>
    </location>
</feature>
<dbReference type="GO" id="GO:0003676">
    <property type="term" value="F:nucleic acid binding"/>
    <property type="evidence" value="ECO:0007669"/>
    <property type="project" value="InterPro"/>
</dbReference>
<dbReference type="PROSITE" id="PS50174">
    <property type="entry name" value="G_PATCH"/>
    <property type="match status" value="1"/>
</dbReference>
<dbReference type="SMART" id="SM01173">
    <property type="entry name" value="DUF4187"/>
    <property type="match status" value="1"/>
</dbReference>
<feature type="compositionally biased region" description="Basic and acidic residues" evidence="1">
    <location>
        <begin position="261"/>
        <end position="274"/>
    </location>
</feature>
<organism evidence="3 4">
    <name type="scientific">Coccidioides posadasii RMSCC 3488</name>
    <dbReference type="NCBI Taxonomy" id="454284"/>
    <lineage>
        <taxon>Eukaryota</taxon>
        <taxon>Fungi</taxon>
        <taxon>Dikarya</taxon>
        <taxon>Ascomycota</taxon>
        <taxon>Pezizomycotina</taxon>
        <taxon>Eurotiomycetes</taxon>
        <taxon>Eurotiomycetidae</taxon>
        <taxon>Onygenales</taxon>
        <taxon>Onygenaceae</taxon>
        <taxon>Coccidioides</taxon>
    </lineage>
</organism>
<proteinExistence type="predicted"/>
<dbReference type="EMBL" id="DS268109">
    <property type="protein sequence ID" value="KMM64273.1"/>
    <property type="molecule type" value="Genomic_DNA"/>
</dbReference>